<organism evidence="3">
    <name type="scientific">Caenorhabditis brenneri</name>
    <name type="common">Nematode worm</name>
    <dbReference type="NCBI Taxonomy" id="135651"/>
    <lineage>
        <taxon>Eukaryota</taxon>
        <taxon>Metazoa</taxon>
        <taxon>Ecdysozoa</taxon>
        <taxon>Nematoda</taxon>
        <taxon>Chromadorea</taxon>
        <taxon>Rhabditida</taxon>
        <taxon>Rhabditina</taxon>
        <taxon>Rhabditomorpha</taxon>
        <taxon>Rhabditoidea</taxon>
        <taxon>Rhabditidae</taxon>
        <taxon>Peloderinae</taxon>
        <taxon>Caenorhabditis</taxon>
    </lineage>
</organism>
<dbReference type="InParanoid" id="G0MGU2"/>
<evidence type="ECO:0000256" key="1">
    <source>
        <dbReference type="SAM" id="MobiDB-lite"/>
    </source>
</evidence>
<protein>
    <submittedName>
        <fullName evidence="2">Uncharacterized protein</fullName>
    </submittedName>
</protein>
<reference evidence="3" key="1">
    <citation type="submission" date="2011-07" db="EMBL/GenBank/DDBJ databases">
        <authorList>
            <consortium name="Caenorhabditis brenneri Sequencing and Analysis Consortium"/>
            <person name="Wilson R.K."/>
        </authorList>
    </citation>
    <scope>NUCLEOTIDE SEQUENCE [LARGE SCALE GENOMIC DNA]</scope>
    <source>
        <strain evidence="3">PB2801</strain>
    </source>
</reference>
<dbReference type="eggNOG" id="ENOG502TIY1">
    <property type="taxonomic scope" value="Eukaryota"/>
</dbReference>
<dbReference type="FunCoup" id="G0MGU2">
    <property type="interactions" value="435"/>
</dbReference>
<name>G0MGU2_CAEBE</name>
<accession>G0MGU2</accession>
<dbReference type="OMA" id="ENKNRMA"/>
<keyword evidence="3" id="KW-1185">Reference proteome</keyword>
<feature type="region of interest" description="Disordered" evidence="1">
    <location>
        <begin position="1"/>
        <end position="32"/>
    </location>
</feature>
<dbReference type="EMBL" id="GL379794">
    <property type="protein sequence ID" value="EGT57896.1"/>
    <property type="molecule type" value="Genomic_DNA"/>
</dbReference>
<gene>
    <name evidence="2" type="ORF">CAEBREN_06897</name>
</gene>
<dbReference type="HOGENOM" id="CLU_120136_0_0_1"/>
<evidence type="ECO:0000313" key="3">
    <source>
        <dbReference type="Proteomes" id="UP000008068"/>
    </source>
</evidence>
<dbReference type="AlphaFoldDB" id="G0MGU2"/>
<feature type="compositionally biased region" description="Basic and acidic residues" evidence="1">
    <location>
        <begin position="1"/>
        <end position="19"/>
    </location>
</feature>
<dbReference type="OrthoDB" id="5876257at2759"/>
<evidence type="ECO:0000313" key="2">
    <source>
        <dbReference type="EMBL" id="EGT57896.1"/>
    </source>
</evidence>
<proteinExistence type="predicted"/>
<dbReference type="Proteomes" id="UP000008068">
    <property type="component" value="Unassembled WGS sequence"/>
</dbReference>
<sequence length="196" mass="23566">MTGDNKRKGTKLREKRSSSTDDDELQPVGPGPLVVHNISKKMSIYGPNFLKGPTKLRIQRLLEKERKKADAIVDEHMKMLEAQFKAAEEKQRLEQLELIKKQQPVMGKKRVNDENKNQTINQIRNVNQFQSNLQWQDLPLYPEEFEQFQLQQYQQEFPMYQHEFLQFQQFTEFSQFPVYQHYQQYPQQNNYFVYQS</sequence>